<keyword evidence="1" id="KW-0812">Transmembrane</keyword>
<feature type="transmembrane region" description="Helical" evidence="1">
    <location>
        <begin position="73"/>
        <end position="90"/>
    </location>
</feature>
<accession>A0A414PTH1</accession>
<keyword evidence="1" id="KW-1133">Transmembrane helix</keyword>
<proteinExistence type="predicted"/>
<organism evidence="2 3">
    <name type="scientific">Fusobacterium mortiferum</name>
    <dbReference type="NCBI Taxonomy" id="850"/>
    <lineage>
        <taxon>Bacteria</taxon>
        <taxon>Fusobacteriati</taxon>
        <taxon>Fusobacteriota</taxon>
        <taxon>Fusobacteriia</taxon>
        <taxon>Fusobacteriales</taxon>
        <taxon>Fusobacteriaceae</taxon>
        <taxon>Fusobacterium</taxon>
    </lineage>
</organism>
<reference evidence="2 3" key="1">
    <citation type="submission" date="2018-08" db="EMBL/GenBank/DDBJ databases">
        <title>A genome reference for cultivated species of the human gut microbiota.</title>
        <authorList>
            <person name="Zou Y."/>
            <person name="Xue W."/>
            <person name="Luo G."/>
        </authorList>
    </citation>
    <scope>NUCLEOTIDE SEQUENCE [LARGE SCALE GENOMIC DNA]</scope>
    <source>
        <strain evidence="2 3">AM25-1</strain>
    </source>
</reference>
<dbReference type="AlphaFoldDB" id="A0A414PTH1"/>
<keyword evidence="1" id="KW-0472">Membrane</keyword>
<sequence>MRLKKILMLFIFIFSLMMTNLFNSHNKPPLLENRATQNIVILAENNSNPQEIIPLDLSLGDNHNFIVDYYKDMIPLLIEMVLTVLTIYVVKEKFFRYRKERGLAGIILWDKKRVLRN</sequence>
<gene>
    <name evidence="2" type="ORF">DW663_07740</name>
</gene>
<dbReference type="Proteomes" id="UP000284676">
    <property type="component" value="Unassembled WGS sequence"/>
</dbReference>
<evidence type="ECO:0000256" key="1">
    <source>
        <dbReference type="SAM" id="Phobius"/>
    </source>
</evidence>
<dbReference type="EMBL" id="QRHL01000012">
    <property type="protein sequence ID" value="RHF71771.1"/>
    <property type="molecule type" value="Genomic_DNA"/>
</dbReference>
<protein>
    <submittedName>
        <fullName evidence="2">Uncharacterized protein</fullName>
    </submittedName>
</protein>
<dbReference type="GeneID" id="62763004"/>
<dbReference type="RefSeq" id="WP_005883930.1">
    <property type="nucleotide sequence ID" value="NZ_CABMMQ010000001.1"/>
</dbReference>
<comment type="caution">
    <text evidence="2">The sequence shown here is derived from an EMBL/GenBank/DDBJ whole genome shotgun (WGS) entry which is preliminary data.</text>
</comment>
<evidence type="ECO:0000313" key="3">
    <source>
        <dbReference type="Proteomes" id="UP000284676"/>
    </source>
</evidence>
<name>A0A414PTH1_FUSMR</name>
<evidence type="ECO:0000313" key="2">
    <source>
        <dbReference type="EMBL" id="RHF71771.1"/>
    </source>
</evidence>